<dbReference type="Pfam" id="PF02875">
    <property type="entry name" value="Mur_ligase_C"/>
    <property type="match status" value="1"/>
</dbReference>
<keyword evidence="7 14" id="KW-0547">Nucleotide-binding</keyword>
<dbReference type="InterPro" id="IPR050061">
    <property type="entry name" value="MurCDEF_pg_biosynth"/>
</dbReference>
<organism evidence="19 20">
    <name type="scientific">Conexibacter stalactiti</name>
    <dbReference type="NCBI Taxonomy" id="1940611"/>
    <lineage>
        <taxon>Bacteria</taxon>
        <taxon>Bacillati</taxon>
        <taxon>Actinomycetota</taxon>
        <taxon>Thermoleophilia</taxon>
        <taxon>Solirubrobacterales</taxon>
        <taxon>Conexibacteraceae</taxon>
        <taxon>Conexibacter</taxon>
    </lineage>
</organism>
<dbReference type="Gene3D" id="3.40.1190.10">
    <property type="entry name" value="Mur-like, catalytic domain"/>
    <property type="match status" value="1"/>
</dbReference>
<dbReference type="Pfam" id="PF01225">
    <property type="entry name" value="Mur_ligase"/>
    <property type="match status" value="1"/>
</dbReference>
<keyword evidence="8 14" id="KW-0067">ATP-binding</keyword>
<evidence type="ECO:0000256" key="11">
    <source>
        <dbReference type="ARBA" id="ARBA00023306"/>
    </source>
</evidence>
<evidence type="ECO:0000259" key="17">
    <source>
        <dbReference type="Pfam" id="PF02875"/>
    </source>
</evidence>
<keyword evidence="10 14" id="KW-0573">Peptidoglycan synthesis</keyword>
<dbReference type="NCBIfam" id="TIGR01082">
    <property type="entry name" value="murC"/>
    <property type="match status" value="1"/>
</dbReference>
<keyword evidence="15" id="KW-0812">Transmembrane</keyword>
<evidence type="ECO:0000256" key="7">
    <source>
        <dbReference type="ARBA" id="ARBA00022741"/>
    </source>
</evidence>
<keyword evidence="6 14" id="KW-0132">Cell division</keyword>
<evidence type="ECO:0000256" key="6">
    <source>
        <dbReference type="ARBA" id="ARBA00022618"/>
    </source>
</evidence>
<keyword evidence="5 14" id="KW-0436">Ligase</keyword>
<evidence type="ECO:0000256" key="1">
    <source>
        <dbReference type="ARBA" id="ARBA00004496"/>
    </source>
</evidence>
<sequence length="465" mass="47608">MTDARPWAGRRLHFIGIGGAGMSGLALVGAALGATVSGSDRADSPTVARLRDGGATVAVGHDAANVPAGEDVEIVFSTAVPADNPERAVGRERGLAELHRADLLGEITALPGRRCIAVSGTHGKTTTSSMIVHALIGCGLDPGYLVGGEVRSTGSNAGWGAGELVVVEADESDRSLLKLHPDIAVLTNAELDHHSEYGSRLEVDETFRAFLARASEGVVVWERPELVALTPGMGAAGGVGAGEAGADGVAVVPYDVPDPILDPSGVQFGWRGHDVRLSVPGAHNALNAAAALEACRLAGADPARAAAALADFRGAGRRFELLGTSAAGARIYTDYAHHPTEVAAALAAARTLAPGRVVVVFQPHLYSRTRALAREFGAALAAADLVVLLDVYPARERAADFPGVSGRLIAQAAVDARRDGPVAGVAWLPGFAEAARYLGAQLRPGDLCLAMGAGDVDQFGRGLVA</sequence>
<dbReference type="SUPFAM" id="SSF53623">
    <property type="entry name" value="MurD-like peptide ligases, catalytic domain"/>
    <property type="match status" value="1"/>
</dbReference>
<reference evidence="20" key="1">
    <citation type="submission" date="2023-07" db="EMBL/GenBank/DDBJ databases">
        <title>Conexibacter stalactiti sp. nov., isolated from stalactites in a lava cave and emended description of the genus Conexibacter.</title>
        <authorList>
            <person name="Lee S.D."/>
        </authorList>
    </citation>
    <scope>NUCLEOTIDE SEQUENCE [LARGE SCALE GENOMIC DNA]</scope>
    <source>
        <strain evidence="20">KCTC 39840</strain>
    </source>
</reference>
<evidence type="ECO:0000313" key="19">
    <source>
        <dbReference type="EMBL" id="MDW5598217.1"/>
    </source>
</evidence>
<proteinExistence type="inferred from homology"/>
<dbReference type="PANTHER" id="PTHR43445">
    <property type="entry name" value="UDP-N-ACETYLMURAMATE--L-ALANINE LIGASE-RELATED"/>
    <property type="match status" value="1"/>
</dbReference>
<accession>A0ABU4HY17</accession>
<dbReference type="RefSeq" id="WP_318600713.1">
    <property type="nucleotide sequence ID" value="NZ_JAWSTH010000126.1"/>
</dbReference>
<feature type="domain" description="Mur ligase N-terminal catalytic" evidence="16">
    <location>
        <begin position="12"/>
        <end position="109"/>
    </location>
</feature>
<evidence type="ECO:0000256" key="12">
    <source>
        <dbReference type="ARBA" id="ARBA00023316"/>
    </source>
</evidence>
<evidence type="ECO:0000256" key="5">
    <source>
        <dbReference type="ARBA" id="ARBA00022598"/>
    </source>
</evidence>
<evidence type="ECO:0000259" key="16">
    <source>
        <dbReference type="Pfam" id="PF01225"/>
    </source>
</evidence>
<comment type="similarity">
    <text evidence="14">Belongs to the MurCDEF family.</text>
</comment>
<dbReference type="InterPro" id="IPR036615">
    <property type="entry name" value="Mur_ligase_C_dom_sf"/>
</dbReference>
<evidence type="ECO:0000256" key="13">
    <source>
        <dbReference type="ARBA" id="ARBA00047833"/>
    </source>
</evidence>
<feature type="domain" description="Mur ligase C-terminal" evidence="17">
    <location>
        <begin position="317"/>
        <end position="454"/>
    </location>
</feature>
<keyword evidence="20" id="KW-1185">Reference proteome</keyword>
<dbReference type="InterPro" id="IPR004101">
    <property type="entry name" value="Mur_ligase_C"/>
</dbReference>
<dbReference type="InterPro" id="IPR036565">
    <property type="entry name" value="Mur-like_cat_sf"/>
</dbReference>
<dbReference type="EMBL" id="JAWSTH010000126">
    <property type="protein sequence ID" value="MDW5598217.1"/>
    <property type="molecule type" value="Genomic_DNA"/>
</dbReference>
<evidence type="ECO:0000259" key="18">
    <source>
        <dbReference type="Pfam" id="PF08245"/>
    </source>
</evidence>
<comment type="pathway">
    <text evidence="2 14">Cell wall biogenesis; peptidoglycan biosynthesis.</text>
</comment>
<dbReference type="InterPro" id="IPR013221">
    <property type="entry name" value="Mur_ligase_cen"/>
</dbReference>
<comment type="caution">
    <text evidence="19">The sequence shown here is derived from an EMBL/GenBank/DDBJ whole genome shotgun (WGS) entry which is preliminary data.</text>
</comment>
<dbReference type="SUPFAM" id="SSF51984">
    <property type="entry name" value="MurCD N-terminal domain"/>
    <property type="match status" value="1"/>
</dbReference>
<gene>
    <name evidence="14 19" type="primary">murC</name>
    <name evidence="19" type="ORF">R7226_27920</name>
</gene>
<evidence type="ECO:0000256" key="2">
    <source>
        <dbReference type="ARBA" id="ARBA00004752"/>
    </source>
</evidence>
<evidence type="ECO:0000256" key="8">
    <source>
        <dbReference type="ARBA" id="ARBA00022840"/>
    </source>
</evidence>
<comment type="function">
    <text evidence="14">Cell wall formation.</text>
</comment>
<feature type="domain" description="Mur ligase central" evidence="18">
    <location>
        <begin position="118"/>
        <end position="294"/>
    </location>
</feature>
<evidence type="ECO:0000256" key="10">
    <source>
        <dbReference type="ARBA" id="ARBA00022984"/>
    </source>
</evidence>
<dbReference type="Gene3D" id="3.40.50.720">
    <property type="entry name" value="NAD(P)-binding Rossmann-like Domain"/>
    <property type="match status" value="1"/>
</dbReference>
<comment type="subcellular location">
    <subcellularLocation>
        <location evidence="1 14">Cytoplasm</location>
    </subcellularLocation>
</comment>
<dbReference type="EC" id="6.3.2.8" evidence="3 14"/>
<evidence type="ECO:0000256" key="9">
    <source>
        <dbReference type="ARBA" id="ARBA00022960"/>
    </source>
</evidence>
<keyword evidence="15" id="KW-0472">Membrane</keyword>
<feature type="binding site" evidence="14">
    <location>
        <begin position="120"/>
        <end position="126"/>
    </location>
    <ligand>
        <name>ATP</name>
        <dbReference type="ChEBI" id="CHEBI:30616"/>
    </ligand>
</feature>
<dbReference type="Gene3D" id="3.90.190.20">
    <property type="entry name" value="Mur ligase, C-terminal domain"/>
    <property type="match status" value="1"/>
</dbReference>
<evidence type="ECO:0000313" key="20">
    <source>
        <dbReference type="Proteomes" id="UP001284601"/>
    </source>
</evidence>
<evidence type="ECO:0000256" key="3">
    <source>
        <dbReference type="ARBA" id="ARBA00012211"/>
    </source>
</evidence>
<evidence type="ECO:0000256" key="4">
    <source>
        <dbReference type="ARBA" id="ARBA00022490"/>
    </source>
</evidence>
<keyword evidence="12 14" id="KW-0961">Cell wall biogenesis/degradation</keyword>
<dbReference type="InterPro" id="IPR005758">
    <property type="entry name" value="UDP-N-AcMur_Ala_ligase_MurC"/>
</dbReference>
<dbReference type="Proteomes" id="UP001284601">
    <property type="component" value="Unassembled WGS sequence"/>
</dbReference>
<dbReference type="InterPro" id="IPR000713">
    <property type="entry name" value="Mur_ligase_N"/>
</dbReference>
<protein>
    <recommendedName>
        <fullName evidence="3 14">UDP-N-acetylmuramate--L-alanine ligase</fullName>
        <ecNumber evidence="3 14">6.3.2.8</ecNumber>
    </recommendedName>
    <alternativeName>
        <fullName evidence="14">UDP-N-acetylmuramoyl-L-alanine synthetase</fullName>
    </alternativeName>
</protein>
<dbReference type="GO" id="GO:0008763">
    <property type="term" value="F:UDP-N-acetylmuramate-L-alanine ligase activity"/>
    <property type="evidence" value="ECO:0007669"/>
    <property type="project" value="UniProtKB-EC"/>
</dbReference>
<dbReference type="Pfam" id="PF08245">
    <property type="entry name" value="Mur_ligase_M"/>
    <property type="match status" value="1"/>
</dbReference>
<feature type="transmembrane region" description="Helical" evidence="15">
    <location>
        <begin position="12"/>
        <end position="34"/>
    </location>
</feature>
<dbReference type="PANTHER" id="PTHR43445:SF3">
    <property type="entry name" value="UDP-N-ACETYLMURAMATE--L-ALANINE LIGASE"/>
    <property type="match status" value="1"/>
</dbReference>
<name>A0ABU4HY17_9ACTN</name>
<comment type="catalytic activity">
    <reaction evidence="13 14">
        <text>UDP-N-acetyl-alpha-D-muramate + L-alanine + ATP = UDP-N-acetyl-alpha-D-muramoyl-L-alanine + ADP + phosphate + H(+)</text>
        <dbReference type="Rhea" id="RHEA:23372"/>
        <dbReference type="ChEBI" id="CHEBI:15378"/>
        <dbReference type="ChEBI" id="CHEBI:30616"/>
        <dbReference type="ChEBI" id="CHEBI:43474"/>
        <dbReference type="ChEBI" id="CHEBI:57972"/>
        <dbReference type="ChEBI" id="CHEBI:70757"/>
        <dbReference type="ChEBI" id="CHEBI:83898"/>
        <dbReference type="ChEBI" id="CHEBI:456216"/>
        <dbReference type="EC" id="6.3.2.8"/>
    </reaction>
</comment>
<evidence type="ECO:0000256" key="14">
    <source>
        <dbReference type="HAMAP-Rule" id="MF_00046"/>
    </source>
</evidence>
<keyword evidence="11 14" id="KW-0131">Cell cycle</keyword>
<keyword evidence="4 14" id="KW-0963">Cytoplasm</keyword>
<keyword evidence="15" id="KW-1133">Transmembrane helix</keyword>
<dbReference type="HAMAP" id="MF_00046">
    <property type="entry name" value="MurC"/>
    <property type="match status" value="1"/>
</dbReference>
<dbReference type="SUPFAM" id="SSF53244">
    <property type="entry name" value="MurD-like peptide ligases, peptide-binding domain"/>
    <property type="match status" value="1"/>
</dbReference>
<evidence type="ECO:0000256" key="15">
    <source>
        <dbReference type="SAM" id="Phobius"/>
    </source>
</evidence>
<keyword evidence="9 14" id="KW-0133">Cell shape</keyword>